<dbReference type="Gene3D" id="2.60.120.430">
    <property type="entry name" value="Galactose-binding lectin"/>
    <property type="match status" value="1"/>
</dbReference>
<keyword evidence="3" id="KW-1185">Reference proteome</keyword>
<dbReference type="OrthoDB" id="247580at2"/>
<organism evidence="2 3">
    <name type="scientific">Planctopirus hydrillae</name>
    <dbReference type="NCBI Taxonomy" id="1841610"/>
    <lineage>
        <taxon>Bacteria</taxon>
        <taxon>Pseudomonadati</taxon>
        <taxon>Planctomycetota</taxon>
        <taxon>Planctomycetia</taxon>
        <taxon>Planctomycetales</taxon>
        <taxon>Planctomycetaceae</taxon>
        <taxon>Planctopirus</taxon>
    </lineage>
</organism>
<dbReference type="Proteomes" id="UP000094828">
    <property type="component" value="Unassembled WGS sequence"/>
</dbReference>
<feature type="region of interest" description="Disordered" evidence="1">
    <location>
        <begin position="50"/>
        <end position="77"/>
    </location>
</feature>
<sequence>MQTELPKSHLISTMSLRPIQSSHGRVLKLSLCAMLLCLTIVDSVVAQTNPAGEPKTKAAGKAAQTPERNRGKPLPPAVRDYTSRNFLMHTDLPPEDAKELLTRLETMLTLISKYWGKPNRAVIEMYVVKDLSVWPPGSIDARGLQSIEAGAGVTLGQTAFIGNEAIDAKAVVYSVADRGTPQHEAVHAYCQLNFGRTGPTWYSEGMAEMGQYWKEKDTSVAIHPVVFDYLKKSELKSLDEIIAPGQTTGDSWENYAWRWALCHLLANNTNYAARFRPLGLSLLSSRPGSFELTYGPSAREISFEYEFFLKHLEQGFRADLCSWDWQTKPVAVKGTATVQSKIDAKKGWQASRLLAKAGETYQFTTTGTWKTGTEGEAISPADASSETGRLAGVLFNDYELSEPFLIDLANGWTAPSDGALYLRCHEGWGALQDNTGTVAVKIKRGTESIRTPANGEPVETLPARKENAAGK</sequence>
<protein>
    <recommendedName>
        <fullName evidence="4">DUF1570 domain-containing protein</fullName>
    </recommendedName>
</protein>
<name>A0A1C3EBE0_9PLAN</name>
<evidence type="ECO:0008006" key="4">
    <source>
        <dbReference type="Google" id="ProtNLM"/>
    </source>
</evidence>
<dbReference type="EMBL" id="LYDR01000108">
    <property type="protein sequence ID" value="ODA30538.1"/>
    <property type="molecule type" value="Genomic_DNA"/>
</dbReference>
<gene>
    <name evidence="2" type="ORF">A6X21_05775</name>
</gene>
<reference evidence="2 3" key="1">
    <citation type="submission" date="2016-05" db="EMBL/GenBank/DDBJ databases">
        <title>Genomic and physiological characterization of Planctopirus sp. isolated from fresh water lake.</title>
        <authorList>
            <person name="Subhash Y."/>
            <person name="Ramana C."/>
        </authorList>
    </citation>
    <scope>NUCLEOTIDE SEQUENCE [LARGE SCALE GENOMIC DNA]</scope>
    <source>
        <strain evidence="2 3">JC280</strain>
    </source>
</reference>
<evidence type="ECO:0000313" key="2">
    <source>
        <dbReference type="EMBL" id="ODA30538.1"/>
    </source>
</evidence>
<evidence type="ECO:0000313" key="3">
    <source>
        <dbReference type="Proteomes" id="UP000094828"/>
    </source>
</evidence>
<feature type="compositionally biased region" description="Basic and acidic residues" evidence="1">
    <location>
        <begin position="462"/>
        <end position="471"/>
    </location>
</feature>
<evidence type="ECO:0000256" key="1">
    <source>
        <dbReference type="SAM" id="MobiDB-lite"/>
    </source>
</evidence>
<proteinExistence type="predicted"/>
<feature type="region of interest" description="Disordered" evidence="1">
    <location>
        <begin position="448"/>
        <end position="471"/>
    </location>
</feature>
<dbReference type="AlphaFoldDB" id="A0A1C3EBE0"/>
<dbReference type="RefSeq" id="WP_068848349.1">
    <property type="nucleotide sequence ID" value="NZ_LYDR01000108.1"/>
</dbReference>
<comment type="caution">
    <text evidence="2">The sequence shown here is derived from an EMBL/GenBank/DDBJ whole genome shotgun (WGS) entry which is preliminary data.</text>
</comment>
<accession>A0A1C3EBE0</accession>